<dbReference type="AlphaFoldDB" id="A0A6G0YRU5"/>
<feature type="transmembrane region" description="Helical" evidence="1">
    <location>
        <begin position="16"/>
        <end position="35"/>
    </location>
</feature>
<dbReference type="GO" id="GO:0016301">
    <property type="term" value="F:kinase activity"/>
    <property type="evidence" value="ECO:0007669"/>
    <property type="project" value="UniProtKB-KW"/>
</dbReference>
<feature type="transmembrane region" description="Helical" evidence="1">
    <location>
        <begin position="106"/>
        <end position="130"/>
    </location>
</feature>
<protein>
    <submittedName>
        <fullName evidence="2">Dolichol kinase</fullName>
    </submittedName>
</protein>
<keyword evidence="3" id="KW-1185">Reference proteome</keyword>
<dbReference type="EMBL" id="VUJU01002630">
    <property type="protein sequence ID" value="KAF0760589.1"/>
    <property type="molecule type" value="Genomic_DNA"/>
</dbReference>
<organism evidence="2 3">
    <name type="scientific">Aphis craccivora</name>
    <name type="common">Cowpea aphid</name>
    <dbReference type="NCBI Taxonomy" id="307492"/>
    <lineage>
        <taxon>Eukaryota</taxon>
        <taxon>Metazoa</taxon>
        <taxon>Ecdysozoa</taxon>
        <taxon>Arthropoda</taxon>
        <taxon>Hexapoda</taxon>
        <taxon>Insecta</taxon>
        <taxon>Pterygota</taxon>
        <taxon>Neoptera</taxon>
        <taxon>Paraneoptera</taxon>
        <taxon>Hemiptera</taxon>
        <taxon>Sternorrhyncha</taxon>
        <taxon>Aphidomorpha</taxon>
        <taxon>Aphidoidea</taxon>
        <taxon>Aphididae</taxon>
        <taxon>Aphidini</taxon>
        <taxon>Aphis</taxon>
        <taxon>Aphis</taxon>
    </lineage>
</organism>
<keyword evidence="1" id="KW-0812">Transmembrane</keyword>
<proteinExistence type="predicted"/>
<keyword evidence="2" id="KW-0808">Transferase</keyword>
<comment type="caution">
    <text evidence="2">The sequence shown here is derived from an EMBL/GenBank/DDBJ whole genome shotgun (WGS) entry which is preliminary data.</text>
</comment>
<keyword evidence="1" id="KW-1133">Transmembrane helix</keyword>
<accession>A0A6G0YRU5</accession>
<evidence type="ECO:0000313" key="3">
    <source>
        <dbReference type="Proteomes" id="UP000478052"/>
    </source>
</evidence>
<keyword evidence="2" id="KW-0418">Kinase</keyword>
<keyword evidence="1" id="KW-0472">Membrane</keyword>
<gene>
    <name evidence="2" type="ORF">FWK35_00009288</name>
</gene>
<reference evidence="2 3" key="1">
    <citation type="submission" date="2019-08" db="EMBL/GenBank/DDBJ databases">
        <title>Whole genome of Aphis craccivora.</title>
        <authorList>
            <person name="Voronova N.V."/>
            <person name="Shulinski R.S."/>
            <person name="Bandarenka Y.V."/>
            <person name="Zhorov D.G."/>
            <person name="Warner D."/>
        </authorList>
    </citation>
    <scope>NUCLEOTIDE SEQUENCE [LARGE SCALE GENOMIC DNA]</scope>
    <source>
        <strain evidence="2">180601</strain>
        <tissue evidence="2">Whole Body</tissue>
    </source>
</reference>
<name>A0A6G0YRU5_APHCR</name>
<feature type="transmembrane region" description="Helical" evidence="1">
    <location>
        <begin position="73"/>
        <end position="94"/>
    </location>
</feature>
<sequence>MYFICDLALQITCPELLSQILSPLGYIIIKFEYIYKINQVRKKASKVPWLVLFLKLYASLLLSIQILMKFLNLRLICNINLIKPLVGVGFVTFVEAKTEQVDNLYTILYFMIISHTLKHYFCIMVFHNYFVDEGHSLLSLSWLSESIN</sequence>
<feature type="transmembrane region" description="Helical" evidence="1">
    <location>
        <begin position="47"/>
        <end position="67"/>
    </location>
</feature>
<evidence type="ECO:0000313" key="2">
    <source>
        <dbReference type="EMBL" id="KAF0760589.1"/>
    </source>
</evidence>
<evidence type="ECO:0000256" key="1">
    <source>
        <dbReference type="SAM" id="Phobius"/>
    </source>
</evidence>
<dbReference type="Proteomes" id="UP000478052">
    <property type="component" value="Unassembled WGS sequence"/>
</dbReference>